<sequence>MRGILYFKLKEYPKKLAFTVLEMFIVTKINGR</sequence>
<comment type="caution">
    <text evidence="1">The sequence shown here is derived from an EMBL/GenBank/DDBJ whole genome shotgun (WGS) entry which is preliminary data.</text>
</comment>
<reference evidence="1 2" key="1">
    <citation type="submission" date="2023-07" db="EMBL/GenBank/DDBJ databases">
        <title>Sorghum-associated microbial communities from plants grown in Nebraska, USA.</title>
        <authorList>
            <person name="Schachtman D."/>
        </authorList>
    </citation>
    <scope>NUCLEOTIDE SEQUENCE [LARGE SCALE GENOMIC DNA]</scope>
    <source>
        <strain evidence="1 2">4129</strain>
    </source>
</reference>
<dbReference type="EMBL" id="JAVDWQ010000012">
    <property type="protein sequence ID" value="MDR7211446.1"/>
    <property type="molecule type" value="Genomic_DNA"/>
</dbReference>
<gene>
    <name evidence="1" type="ORF">J2W48_003400</name>
</gene>
<dbReference type="Proteomes" id="UP001269081">
    <property type="component" value="Unassembled WGS sequence"/>
</dbReference>
<evidence type="ECO:0000313" key="1">
    <source>
        <dbReference type="EMBL" id="MDR7211446.1"/>
    </source>
</evidence>
<name>A0ABU1YB25_9FLAO</name>
<organism evidence="1 2">
    <name type="scientific">Flavobacterium piscis</name>
    <dbReference type="NCBI Taxonomy" id="1114874"/>
    <lineage>
        <taxon>Bacteria</taxon>
        <taxon>Pseudomonadati</taxon>
        <taxon>Bacteroidota</taxon>
        <taxon>Flavobacteriia</taxon>
        <taxon>Flavobacteriales</taxon>
        <taxon>Flavobacteriaceae</taxon>
        <taxon>Flavobacterium</taxon>
    </lineage>
</organism>
<proteinExistence type="predicted"/>
<keyword evidence="2" id="KW-1185">Reference proteome</keyword>
<evidence type="ECO:0008006" key="3">
    <source>
        <dbReference type="Google" id="ProtNLM"/>
    </source>
</evidence>
<evidence type="ECO:0000313" key="2">
    <source>
        <dbReference type="Proteomes" id="UP001269081"/>
    </source>
</evidence>
<protein>
    <recommendedName>
        <fullName evidence="3">Prepilin-type N-terminal cleavage/methylation domain-containing protein</fullName>
    </recommendedName>
</protein>
<accession>A0ABU1YB25</accession>